<accession>A0A017HTG5</accession>
<dbReference type="AlphaFoldDB" id="A0A017HTG5"/>
<dbReference type="STRING" id="442562.Rumeso_00766"/>
<dbReference type="InterPro" id="IPR019660">
    <property type="entry name" value="Put_sensory_transdc_reg_YbjN"/>
</dbReference>
<dbReference type="RefSeq" id="WP_037281665.1">
    <property type="nucleotide sequence ID" value="NZ_KK088593.1"/>
</dbReference>
<name>A0A017HTG5_9RHOB</name>
<dbReference type="Pfam" id="PF10722">
    <property type="entry name" value="YbjN"/>
    <property type="match status" value="1"/>
</dbReference>
<evidence type="ECO:0000313" key="2">
    <source>
        <dbReference type="Proteomes" id="UP000019666"/>
    </source>
</evidence>
<dbReference type="OrthoDB" id="9792176at2"/>
<evidence type="ECO:0000313" key="1">
    <source>
        <dbReference type="EMBL" id="EYD77600.1"/>
    </source>
</evidence>
<sequence>MTVSETFLDEGEIHPIDVVETIATHYDWDFDRVAENQIAMTLEGQWRSYALTLAWSPSDETLRLLCTYELDPPADRLPALYELLNRMNDLCWAGSFTWWGEEKMMVFRYGLVLAGDQVASPEQIDTMIHAALMSAERFYPAVQLAIWGGREPAAAMDIAIAEAYGRA</sequence>
<dbReference type="Proteomes" id="UP000019666">
    <property type="component" value="Unassembled WGS sequence"/>
</dbReference>
<evidence type="ECO:0008006" key="3">
    <source>
        <dbReference type="Google" id="ProtNLM"/>
    </source>
</evidence>
<reference evidence="1 2" key="1">
    <citation type="submission" date="2013-02" db="EMBL/GenBank/DDBJ databases">
        <authorList>
            <person name="Fiebig A."/>
            <person name="Goeker M."/>
            <person name="Klenk H.-P.P."/>
        </authorList>
    </citation>
    <scope>NUCLEOTIDE SEQUENCE [LARGE SCALE GENOMIC DNA]</scope>
    <source>
        <strain evidence="1 2">DSM 19309</strain>
    </source>
</reference>
<proteinExistence type="predicted"/>
<organism evidence="1 2">
    <name type="scientific">Rubellimicrobium mesophilum DSM 19309</name>
    <dbReference type="NCBI Taxonomy" id="442562"/>
    <lineage>
        <taxon>Bacteria</taxon>
        <taxon>Pseudomonadati</taxon>
        <taxon>Pseudomonadota</taxon>
        <taxon>Alphaproteobacteria</taxon>
        <taxon>Rhodobacterales</taxon>
        <taxon>Roseobacteraceae</taxon>
        <taxon>Rubellimicrobium</taxon>
    </lineage>
</organism>
<keyword evidence="2" id="KW-1185">Reference proteome</keyword>
<gene>
    <name evidence="1" type="ORF">Rumeso_00766</name>
</gene>
<dbReference type="EMBL" id="AOSK01000024">
    <property type="protein sequence ID" value="EYD77600.1"/>
    <property type="molecule type" value="Genomic_DNA"/>
</dbReference>
<dbReference type="PATRIC" id="fig|442562.3.peg.760"/>
<dbReference type="HOGENOM" id="CLU_109255_0_0_5"/>
<dbReference type="CDD" id="cd17033">
    <property type="entry name" value="DR1245-like"/>
    <property type="match status" value="1"/>
</dbReference>
<comment type="caution">
    <text evidence="1">The sequence shown here is derived from an EMBL/GenBank/DDBJ whole genome shotgun (WGS) entry which is preliminary data.</text>
</comment>
<protein>
    <recommendedName>
        <fullName evidence="3">Diacylglyceryl transferase</fullName>
    </recommendedName>
</protein>